<evidence type="ECO:0000256" key="2">
    <source>
        <dbReference type="ARBA" id="ARBA00022448"/>
    </source>
</evidence>
<dbReference type="GO" id="GO:0042910">
    <property type="term" value="F:xenobiotic transmembrane transporter activity"/>
    <property type="evidence" value="ECO:0007669"/>
    <property type="project" value="InterPro"/>
</dbReference>
<name>A0A9W6M4V3_9MICO</name>
<dbReference type="PANTHER" id="PTHR43549">
    <property type="entry name" value="MULTIDRUG RESISTANCE PROTEIN YPNP-RELATED"/>
    <property type="match status" value="1"/>
</dbReference>
<dbReference type="PANTHER" id="PTHR43549:SF3">
    <property type="entry name" value="MULTIDRUG RESISTANCE PROTEIN YPNP-RELATED"/>
    <property type="match status" value="1"/>
</dbReference>
<evidence type="ECO:0000256" key="6">
    <source>
        <dbReference type="ARBA" id="ARBA00023136"/>
    </source>
</evidence>
<reference evidence="9" key="2">
    <citation type="submission" date="2023-01" db="EMBL/GenBank/DDBJ databases">
        <authorList>
            <person name="Sun Q."/>
            <person name="Evtushenko L."/>
        </authorList>
    </citation>
    <scope>NUCLEOTIDE SEQUENCE</scope>
    <source>
        <strain evidence="9">VKM Ac-1940</strain>
    </source>
</reference>
<feature type="transmembrane region" description="Helical" evidence="8">
    <location>
        <begin position="164"/>
        <end position="184"/>
    </location>
</feature>
<feature type="compositionally biased region" description="Basic and acidic residues" evidence="7">
    <location>
        <begin position="522"/>
        <end position="538"/>
    </location>
</feature>
<reference evidence="9" key="1">
    <citation type="journal article" date="2014" name="Int. J. Syst. Evol. Microbiol.">
        <title>Complete genome sequence of Corynebacterium casei LMG S-19264T (=DSM 44701T), isolated from a smear-ripened cheese.</title>
        <authorList>
            <consortium name="US DOE Joint Genome Institute (JGI-PGF)"/>
            <person name="Walter F."/>
            <person name="Albersmeier A."/>
            <person name="Kalinowski J."/>
            <person name="Ruckert C."/>
        </authorList>
    </citation>
    <scope>NUCLEOTIDE SEQUENCE</scope>
    <source>
        <strain evidence="9">VKM Ac-1940</strain>
    </source>
</reference>
<keyword evidence="3" id="KW-1003">Cell membrane</keyword>
<dbReference type="RefSeq" id="WP_204962509.1">
    <property type="nucleotide sequence ID" value="NZ_BAAAUR010000002.1"/>
</dbReference>
<evidence type="ECO:0000256" key="1">
    <source>
        <dbReference type="ARBA" id="ARBA00004651"/>
    </source>
</evidence>
<evidence type="ECO:0000313" key="10">
    <source>
        <dbReference type="Proteomes" id="UP001142291"/>
    </source>
</evidence>
<feature type="transmembrane region" description="Helical" evidence="8">
    <location>
        <begin position="239"/>
        <end position="261"/>
    </location>
</feature>
<dbReference type="GO" id="GO:0015297">
    <property type="term" value="F:antiporter activity"/>
    <property type="evidence" value="ECO:0007669"/>
    <property type="project" value="InterPro"/>
</dbReference>
<keyword evidence="5 8" id="KW-1133">Transmembrane helix</keyword>
<feature type="transmembrane region" description="Helical" evidence="8">
    <location>
        <begin position="133"/>
        <end position="152"/>
    </location>
</feature>
<keyword evidence="4 8" id="KW-0812">Transmembrane</keyword>
<feature type="transmembrane region" description="Helical" evidence="8">
    <location>
        <begin position="51"/>
        <end position="74"/>
    </location>
</feature>
<sequence length="538" mass="55692">MSRTLTTGSPWRVILAFSVPLLIGNVVQQLYQFVDAIVVGRHLGVDALAAVGATGGLLFLLLGFAWGLTSGFAIPTAQAFGARDVAAVRRSVATGTVLTALTTVILTVAAPLLVHPALVLMQTPAALIEQATVFAQISFLGTAAIMAFNYLASIIRAIGDSKTPLVFLTIACALNVGLVIVMVGPLGWGVAGAALATVVAQAVSVLLCLEYVRRRVPVLHVRRADWRVSRADLAEHLRLGLPMGFQASIIAIGALAVQVALNTLGADAVAAYTAASRVDGLAVALLQSLGLAASMYAAQNLGARRPDRIRRGVVQGLVLAVASAVVLGVLLITCGATLVRLFVGDGAPEVVDLAAFMLLINGASYVALAVLFILRGTLQGLGSTVIPTVTGIVELVMRVGAAVVLGHLWGFAGVVWSNPLAWVGACLILVPAYIRAHRALERMPVDPLEVTSTTAIPVIGPTDGSMVVDAVVTAPIGVVADRGESGPAWRSRRRAKDATRRAPSTRQGTAPSTGQGAAPSTERSHRSAGEGPRGRHPE</sequence>
<feature type="transmembrane region" description="Helical" evidence="8">
    <location>
        <begin position="95"/>
        <end position="113"/>
    </location>
</feature>
<dbReference type="InterPro" id="IPR052031">
    <property type="entry name" value="Membrane_Transporter-Flippase"/>
</dbReference>
<feature type="transmembrane region" description="Helical" evidence="8">
    <location>
        <begin position="190"/>
        <end position="212"/>
    </location>
</feature>
<feature type="transmembrane region" description="Helical" evidence="8">
    <location>
        <begin position="12"/>
        <end position="31"/>
    </location>
</feature>
<proteinExistence type="predicted"/>
<dbReference type="EMBL" id="BSER01000001">
    <property type="protein sequence ID" value="GLJ93975.1"/>
    <property type="molecule type" value="Genomic_DNA"/>
</dbReference>
<evidence type="ECO:0000256" key="7">
    <source>
        <dbReference type="SAM" id="MobiDB-lite"/>
    </source>
</evidence>
<feature type="transmembrane region" description="Helical" evidence="8">
    <location>
        <begin position="354"/>
        <end position="374"/>
    </location>
</feature>
<feature type="transmembrane region" description="Helical" evidence="8">
    <location>
        <begin position="281"/>
        <end position="298"/>
    </location>
</feature>
<dbReference type="NCBIfam" id="TIGR00797">
    <property type="entry name" value="matE"/>
    <property type="match status" value="1"/>
</dbReference>
<feature type="transmembrane region" description="Helical" evidence="8">
    <location>
        <begin position="415"/>
        <end position="434"/>
    </location>
</feature>
<comment type="subcellular location">
    <subcellularLocation>
        <location evidence="1">Cell membrane</location>
        <topology evidence="1">Multi-pass membrane protein</topology>
    </subcellularLocation>
</comment>
<feature type="transmembrane region" description="Helical" evidence="8">
    <location>
        <begin position="386"/>
        <end position="409"/>
    </location>
</feature>
<protein>
    <submittedName>
        <fullName evidence="9">MATE family efflux transporter</fullName>
    </submittedName>
</protein>
<dbReference type="Pfam" id="PF01554">
    <property type="entry name" value="MatE"/>
    <property type="match status" value="2"/>
</dbReference>
<dbReference type="AlphaFoldDB" id="A0A9W6M4V3"/>
<evidence type="ECO:0000256" key="3">
    <source>
        <dbReference type="ARBA" id="ARBA00022475"/>
    </source>
</evidence>
<evidence type="ECO:0000256" key="8">
    <source>
        <dbReference type="SAM" id="Phobius"/>
    </source>
</evidence>
<keyword evidence="10" id="KW-1185">Reference proteome</keyword>
<feature type="transmembrane region" description="Helical" evidence="8">
    <location>
        <begin position="318"/>
        <end position="342"/>
    </location>
</feature>
<feature type="compositionally biased region" description="Polar residues" evidence="7">
    <location>
        <begin position="504"/>
        <end position="515"/>
    </location>
</feature>
<dbReference type="CDD" id="cd13138">
    <property type="entry name" value="MATE_yoeA_like"/>
    <property type="match status" value="1"/>
</dbReference>
<evidence type="ECO:0000313" key="9">
    <source>
        <dbReference type="EMBL" id="GLJ93975.1"/>
    </source>
</evidence>
<keyword evidence="6 8" id="KW-0472">Membrane</keyword>
<dbReference type="GO" id="GO:0005886">
    <property type="term" value="C:plasma membrane"/>
    <property type="evidence" value="ECO:0007669"/>
    <property type="project" value="UniProtKB-SubCell"/>
</dbReference>
<gene>
    <name evidence="9" type="ORF">GCM10017591_00360</name>
</gene>
<feature type="region of interest" description="Disordered" evidence="7">
    <location>
        <begin position="482"/>
        <end position="538"/>
    </location>
</feature>
<organism evidence="9 10">
    <name type="scientific">Microbacterium dextranolyticum</name>
    <dbReference type="NCBI Taxonomy" id="36806"/>
    <lineage>
        <taxon>Bacteria</taxon>
        <taxon>Bacillati</taxon>
        <taxon>Actinomycetota</taxon>
        <taxon>Actinomycetes</taxon>
        <taxon>Micrococcales</taxon>
        <taxon>Microbacteriaceae</taxon>
        <taxon>Microbacterium</taxon>
    </lineage>
</organism>
<comment type="caution">
    <text evidence="9">The sequence shown here is derived from an EMBL/GenBank/DDBJ whole genome shotgun (WGS) entry which is preliminary data.</text>
</comment>
<evidence type="ECO:0000256" key="5">
    <source>
        <dbReference type="ARBA" id="ARBA00022989"/>
    </source>
</evidence>
<keyword evidence="2" id="KW-0813">Transport</keyword>
<accession>A0A9W6M4V3</accession>
<evidence type="ECO:0000256" key="4">
    <source>
        <dbReference type="ARBA" id="ARBA00022692"/>
    </source>
</evidence>
<dbReference type="InterPro" id="IPR002528">
    <property type="entry name" value="MATE_fam"/>
</dbReference>
<dbReference type="Proteomes" id="UP001142291">
    <property type="component" value="Unassembled WGS sequence"/>
</dbReference>